<sequence length="222" mass="25808">MAIKKTFIYLFSFISLLLVGLGIYSPNFLFQDSGVVVKVRDGDTFEFEDGRVIRLLNFDAPELRKGEIETECYALESLEVLKSLVLEKRVYFKTDKNEMDRFGRVLAYVFLKSGKEKIFLNQYLLEIGAGEFFLDTVNLKYQEELIRAAHKGYLEVKGKWSQCAPSDSGCLIKGNLDIYDKRWYHLPSFRHYNQVVMNLNKGDKWFCTEEEAIKAGFQKARE</sequence>
<feature type="transmembrane region" description="Helical" evidence="1">
    <location>
        <begin position="7"/>
        <end position="24"/>
    </location>
</feature>
<dbReference type="InterPro" id="IPR035437">
    <property type="entry name" value="SNase_OB-fold_sf"/>
</dbReference>
<keyword evidence="1" id="KW-1133">Transmembrane helix</keyword>
<name>A0A2H0W7P6_9BACT</name>
<dbReference type="AlphaFoldDB" id="A0A2H0W7P6"/>
<keyword evidence="1" id="KW-0812">Transmembrane</keyword>
<gene>
    <name evidence="3" type="ORF">COT75_05515</name>
</gene>
<protein>
    <recommendedName>
        <fullName evidence="2">TNase-like domain-containing protein</fullName>
    </recommendedName>
</protein>
<evidence type="ECO:0000259" key="2">
    <source>
        <dbReference type="PROSITE" id="PS50830"/>
    </source>
</evidence>
<dbReference type="Proteomes" id="UP000230093">
    <property type="component" value="Unassembled WGS sequence"/>
</dbReference>
<keyword evidence="1" id="KW-0472">Membrane</keyword>
<proteinExistence type="predicted"/>
<evidence type="ECO:0000256" key="1">
    <source>
        <dbReference type="SAM" id="Phobius"/>
    </source>
</evidence>
<feature type="domain" description="TNase-like" evidence="2">
    <location>
        <begin position="30"/>
        <end position="162"/>
    </location>
</feature>
<dbReference type="SMART" id="SM00318">
    <property type="entry name" value="SNc"/>
    <property type="match status" value="1"/>
</dbReference>
<evidence type="ECO:0000313" key="3">
    <source>
        <dbReference type="EMBL" id="PIS08686.1"/>
    </source>
</evidence>
<dbReference type="EMBL" id="PEZT01000031">
    <property type="protein sequence ID" value="PIS08686.1"/>
    <property type="molecule type" value="Genomic_DNA"/>
</dbReference>
<reference evidence="4" key="1">
    <citation type="submission" date="2017-09" db="EMBL/GenBank/DDBJ databases">
        <title>Depth-based differentiation of microbial function through sediment-hosted aquifers and enrichment of novel symbionts in the deep terrestrial subsurface.</title>
        <authorList>
            <person name="Probst A.J."/>
            <person name="Ladd B."/>
            <person name="Jarett J.K."/>
            <person name="Geller-Mcgrath D.E."/>
            <person name="Sieber C.M.K."/>
            <person name="Emerson J.B."/>
            <person name="Anantharaman K."/>
            <person name="Thomas B.C."/>
            <person name="Malmstrom R."/>
            <person name="Stieglmeier M."/>
            <person name="Klingl A."/>
            <person name="Woyke T."/>
            <person name="Ryan C.M."/>
            <person name="Banfield J.F."/>
        </authorList>
    </citation>
    <scope>NUCLEOTIDE SEQUENCE [LARGE SCALE GENOMIC DNA]</scope>
</reference>
<dbReference type="SUPFAM" id="SSF50199">
    <property type="entry name" value="Staphylococcal nuclease"/>
    <property type="match status" value="1"/>
</dbReference>
<organism evidence="3 4">
    <name type="scientific">Candidatus Beckwithbacteria bacterium CG10_big_fil_rev_8_21_14_0_10_34_10</name>
    <dbReference type="NCBI Taxonomy" id="1974495"/>
    <lineage>
        <taxon>Bacteria</taxon>
        <taxon>Candidatus Beckwithiibacteriota</taxon>
    </lineage>
</organism>
<dbReference type="Gene3D" id="2.40.50.90">
    <property type="match status" value="1"/>
</dbReference>
<dbReference type="InterPro" id="IPR016071">
    <property type="entry name" value="Staphylococal_nuclease_OB-fold"/>
</dbReference>
<accession>A0A2H0W7P6</accession>
<dbReference type="Pfam" id="PF00565">
    <property type="entry name" value="SNase"/>
    <property type="match status" value="1"/>
</dbReference>
<comment type="caution">
    <text evidence="3">The sequence shown here is derived from an EMBL/GenBank/DDBJ whole genome shotgun (WGS) entry which is preliminary data.</text>
</comment>
<dbReference type="PROSITE" id="PS50830">
    <property type="entry name" value="TNASE_3"/>
    <property type="match status" value="1"/>
</dbReference>
<evidence type="ECO:0000313" key="4">
    <source>
        <dbReference type="Proteomes" id="UP000230093"/>
    </source>
</evidence>